<dbReference type="Pfam" id="PF02441">
    <property type="entry name" value="Flavoprotein"/>
    <property type="match status" value="1"/>
</dbReference>
<feature type="binding site" evidence="6">
    <location>
        <position position="36"/>
    </location>
    <ligand>
        <name>FMN</name>
        <dbReference type="ChEBI" id="CHEBI:58210"/>
    </ligand>
</feature>
<evidence type="ECO:0000313" key="9">
    <source>
        <dbReference type="Proteomes" id="UP000183615"/>
    </source>
</evidence>
<dbReference type="InterPro" id="IPR036551">
    <property type="entry name" value="Flavin_trans-like"/>
</dbReference>
<dbReference type="AlphaFoldDB" id="A0A1J5U5U2"/>
<dbReference type="HAMAP" id="MF_01984">
    <property type="entry name" value="ubiX_pad"/>
    <property type="match status" value="1"/>
</dbReference>
<comment type="similarity">
    <text evidence="5 6">Belongs to the UbiX/PAD1 family.</text>
</comment>
<accession>A0A1J5U5U2</accession>
<comment type="catalytic activity">
    <reaction evidence="6">
        <text>dimethylallyl phosphate + FMNH2 = prenylated FMNH2 + phosphate</text>
        <dbReference type="Rhea" id="RHEA:37743"/>
        <dbReference type="ChEBI" id="CHEBI:43474"/>
        <dbReference type="ChEBI" id="CHEBI:57618"/>
        <dbReference type="ChEBI" id="CHEBI:87467"/>
        <dbReference type="ChEBI" id="CHEBI:88052"/>
        <dbReference type="EC" id="2.5.1.129"/>
    </reaction>
</comment>
<dbReference type="GO" id="GO:0106141">
    <property type="term" value="F:flavin prenyltransferase activity"/>
    <property type="evidence" value="ECO:0007669"/>
    <property type="project" value="UniProtKB-EC"/>
</dbReference>
<dbReference type="EMBL" id="MIYZ01000043">
    <property type="protein sequence ID" value="OIR21340.1"/>
    <property type="molecule type" value="Genomic_DNA"/>
</dbReference>
<dbReference type="EC" id="2.5.1.129" evidence="6"/>
<organism evidence="8 9">
    <name type="scientific">Marine Group III euryarchaeote CG-Epi2</name>
    <dbReference type="NCBI Taxonomy" id="1888996"/>
    <lineage>
        <taxon>Archaea</taxon>
        <taxon>Methanobacteriati</taxon>
        <taxon>Thermoplasmatota</taxon>
        <taxon>Thermoplasmata</taxon>
        <taxon>Candidatus Thermoprofundales</taxon>
    </lineage>
</organism>
<reference evidence="8 9" key="1">
    <citation type="submission" date="2016-08" db="EMBL/GenBank/DDBJ databases">
        <title>New Insights into Marine Group III Euryarchaeota, from dark to light.</title>
        <authorList>
            <person name="Haro-Moreno J.M."/>
            <person name="Rodriguez-Valera F."/>
            <person name="Lopez-Garcia P."/>
            <person name="Moreira D."/>
            <person name="Martin-Cuadrado A.B."/>
        </authorList>
    </citation>
    <scope>NUCLEOTIDE SEQUENCE [LARGE SCALE GENOMIC DNA]</scope>
    <source>
        <strain evidence="8">CG-Epi2</strain>
    </source>
</reference>
<comment type="caution">
    <text evidence="6">Lacks conserved residue(s) required for the propagation of feature annotation.</text>
</comment>
<dbReference type="NCBIfam" id="NF004685">
    <property type="entry name" value="PRK06029.1"/>
    <property type="match status" value="1"/>
</dbReference>
<gene>
    <name evidence="6" type="primary">ubiX</name>
    <name evidence="8" type="ORF">BET99_02665</name>
</gene>
<dbReference type="PANTHER" id="PTHR43374">
    <property type="entry name" value="FLAVIN PRENYLTRANSFERASE"/>
    <property type="match status" value="1"/>
</dbReference>
<keyword evidence="2 6" id="KW-0285">Flavoprotein</keyword>
<feature type="binding site" evidence="6">
    <location>
        <begin position="10"/>
        <end position="12"/>
    </location>
    <ligand>
        <name>FMN</name>
        <dbReference type="ChEBI" id="CHEBI:58210"/>
    </ligand>
</feature>
<feature type="binding site" evidence="6">
    <location>
        <position position="153"/>
    </location>
    <ligand>
        <name>dimethylallyl phosphate</name>
        <dbReference type="ChEBI" id="CHEBI:88052"/>
    </ligand>
</feature>
<keyword evidence="4 6" id="KW-0808">Transferase</keyword>
<evidence type="ECO:0000256" key="6">
    <source>
        <dbReference type="HAMAP-Rule" id="MF_01984"/>
    </source>
</evidence>
<dbReference type="GO" id="GO:0016831">
    <property type="term" value="F:carboxy-lyase activity"/>
    <property type="evidence" value="ECO:0007669"/>
    <property type="project" value="TreeGrafter"/>
</dbReference>
<dbReference type="Gene3D" id="3.40.50.1950">
    <property type="entry name" value="Flavin prenyltransferase-like"/>
    <property type="match status" value="1"/>
</dbReference>
<dbReference type="PANTHER" id="PTHR43374:SF1">
    <property type="entry name" value="FLAVIN PRENYLTRANSFERASE PAD1, MITOCHONDRIAL"/>
    <property type="match status" value="1"/>
</dbReference>
<dbReference type="Proteomes" id="UP000183615">
    <property type="component" value="Unassembled WGS sequence"/>
</dbReference>
<evidence type="ECO:0000256" key="2">
    <source>
        <dbReference type="ARBA" id="ARBA00022630"/>
    </source>
</evidence>
<feature type="binding site" evidence="6">
    <location>
        <position position="123"/>
    </location>
    <ligand>
        <name>FMN</name>
        <dbReference type="ChEBI" id="CHEBI:58210"/>
    </ligand>
</feature>
<evidence type="ECO:0000313" key="8">
    <source>
        <dbReference type="EMBL" id="OIR21340.1"/>
    </source>
</evidence>
<comment type="function">
    <text evidence="6">Flavin prenyltransferase that catalyzes the synthesis of the prenylated FMN cofactor (prenyl-FMN) for 4-hydroxy-3-polyprenylbenzoic acid decarboxylase UbiD. The prenyltransferase is metal-independent and links a dimethylallyl moiety from dimethylallyl monophosphate (DMAP) to the flavin N5 and C6 atoms of FMN.</text>
</comment>
<feature type="binding site" evidence="6">
    <location>
        <begin position="88"/>
        <end position="91"/>
    </location>
    <ligand>
        <name>FMN</name>
        <dbReference type="ChEBI" id="CHEBI:58210"/>
    </ligand>
</feature>
<evidence type="ECO:0000256" key="4">
    <source>
        <dbReference type="ARBA" id="ARBA00022679"/>
    </source>
</evidence>
<feature type="binding site" evidence="6">
    <location>
        <position position="169"/>
    </location>
    <ligand>
        <name>dimethylallyl phosphate</name>
        <dbReference type="ChEBI" id="CHEBI:88052"/>
    </ligand>
</feature>
<comment type="caution">
    <text evidence="8">The sequence shown here is derived from an EMBL/GenBank/DDBJ whole genome shotgun (WGS) entry which is preliminary data.</text>
</comment>
<dbReference type="InterPro" id="IPR003382">
    <property type="entry name" value="Flavoprotein"/>
</dbReference>
<evidence type="ECO:0000259" key="7">
    <source>
        <dbReference type="Pfam" id="PF02441"/>
    </source>
</evidence>
<name>A0A1J5U5U2_9ARCH</name>
<sequence length="188" mass="20123">MDRVVVGITGASGIPYGVRLLEILKEFDVEVHLTCSPSAELVNKHEGDGRSWKEVLALADVVHKNGNLAASIASGSFKAKAMAIVPCSGTTLGKLAAGISDNLVTRAALVMLKEKRQLILVPRETPLSSIYIDNMAKLSNAGAIIAPASPAFYNKPKTLDDNINFIVGRVLDLLGYDSDIFSRWEGSE</sequence>
<evidence type="ECO:0000256" key="3">
    <source>
        <dbReference type="ARBA" id="ARBA00022643"/>
    </source>
</evidence>
<feature type="domain" description="Flavoprotein" evidence="7">
    <location>
        <begin position="3"/>
        <end position="174"/>
    </location>
</feature>
<proteinExistence type="inferred from homology"/>
<dbReference type="SUPFAM" id="SSF52507">
    <property type="entry name" value="Homo-oligomeric flavin-containing Cys decarboxylases, HFCD"/>
    <property type="match status" value="1"/>
</dbReference>
<dbReference type="InterPro" id="IPR004507">
    <property type="entry name" value="UbiX-like"/>
</dbReference>
<protein>
    <recommendedName>
        <fullName evidence="6">Flavin prenyltransferase UbiX</fullName>
        <ecNumber evidence="6">2.5.1.129</ecNumber>
    </recommendedName>
</protein>
<evidence type="ECO:0000256" key="5">
    <source>
        <dbReference type="ARBA" id="ARBA00060793"/>
    </source>
</evidence>
<keyword evidence="3 6" id="KW-0288">FMN</keyword>
<evidence type="ECO:0000256" key="1">
    <source>
        <dbReference type="ARBA" id="ARBA00022602"/>
    </source>
</evidence>
<dbReference type="NCBIfam" id="TIGR00421">
    <property type="entry name" value="ubiX_pad"/>
    <property type="match status" value="1"/>
</dbReference>
<keyword evidence="1 6" id="KW-0637">Prenyltransferase</keyword>
<dbReference type="FunFam" id="3.40.50.1950:FF:000001">
    <property type="entry name" value="Flavin prenyltransferase UbiX"/>
    <property type="match status" value="1"/>
</dbReference>